<comment type="similarity">
    <text evidence="5">Belongs to the 2-oxoadipate dioxygenase/decarboxylase family.</text>
</comment>
<dbReference type="PANTHER" id="PTHR39479:SF2">
    <property type="entry name" value="2-OXOADIPATE DIOXYGENASE_DECARBOXYLASE"/>
    <property type="match status" value="1"/>
</dbReference>
<dbReference type="GO" id="GO:0051213">
    <property type="term" value="F:dioxygenase activity"/>
    <property type="evidence" value="ECO:0007669"/>
    <property type="project" value="UniProtKB-KW"/>
</dbReference>
<evidence type="ECO:0000313" key="9">
    <source>
        <dbReference type="EMBL" id="RFZ31884.1"/>
    </source>
</evidence>
<evidence type="ECO:0000256" key="1">
    <source>
        <dbReference type="ARBA" id="ARBA00001954"/>
    </source>
</evidence>
<comment type="cofactor">
    <cofactor evidence="1">
        <name>Fe(2+)</name>
        <dbReference type="ChEBI" id="CHEBI:29033"/>
    </cofactor>
</comment>
<comment type="caution">
    <text evidence="9">The sequence shown here is derived from an EMBL/GenBank/DDBJ whole genome shotgun (WGS) entry which is preliminary data.</text>
</comment>
<sequence>MSSTNKLATWELRARFAAGLSAMYAGEVPAYSTLVDVTAEVNRDYVAAHPGAERLGSLQRVTAERHGAIRVGSPAELAAVADLFAAFGMFAVGFYDLRSARSPIPVVSTAFRPIDAEELANNPFRVFTSMLATGDSRFFDSGLRARVLTFLGRRQLFDPALLAQARVIAAEGGCDAAQAPDFVAKAVAAFALSREPIDKAWYDELSRVSAVAADIAGVGSTHINHLTPRVLDIDDLYARMTGRGITMIEAIQGPPRTVGPAVLLRQTSFRALAEPRLFRGADGTVTEGSLRVRFGEVEARGVALTRRGRERYDAAMARLAGAGDPATIWSDHFPATDAEMAAQGLAYYRGGDPSAPIVYEDFLPASAAGIFRSNLDGDTRTGQAAGAVDNDPDYHVGWLAGAIDRDIYDPYSLYDALATERAR</sequence>
<dbReference type="EMBL" id="PEDF01000221">
    <property type="protein sequence ID" value="RFZ31884.1"/>
    <property type="molecule type" value="Genomic_DNA"/>
</dbReference>
<dbReference type="PANTHER" id="PTHR39479">
    <property type="match status" value="1"/>
</dbReference>
<dbReference type="AlphaFoldDB" id="A0A3E2MMS9"/>
<dbReference type="EC" id="1.13.11.93" evidence="6"/>
<dbReference type="SMART" id="SM01150">
    <property type="entry name" value="DUF1338"/>
    <property type="match status" value="1"/>
</dbReference>
<name>A0A3E2MMS9_MYCMR</name>
<dbReference type="RefSeq" id="WP_117433543.1">
    <property type="nucleotide sequence ID" value="NZ_BQLC01000256.1"/>
</dbReference>
<evidence type="ECO:0000256" key="6">
    <source>
        <dbReference type="ARBA" id="ARBA00035023"/>
    </source>
</evidence>
<evidence type="ECO:0000256" key="8">
    <source>
        <dbReference type="ARBA" id="ARBA00035045"/>
    </source>
</evidence>
<dbReference type="InterPro" id="IPR047869">
    <property type="entry name" value="YdcJ_bac-like"/>
</dbReference>
<dbReference type="InterPro" id="IPR009770">
    <property type="entry name" value="HGLS"/>
</dbReference>
<evidence type="ECO:0000313" key="10">
    <source>
        <dbReference type="Proteomes" id="UP000257451"/>
    </source>
</evidence>
<proteinExistence type="inferred from homology"/>
<gene>
    <name evidence="9" type="ORF">DAVIS_05537</name>
</gene>
<dbReference type="CDD" id="cd16348">
    <property type="entry name" value="VOC_YdcJ_like"/>
    <property type="match status" value="1"/>
</dbReference>
<evidence type="ECO:0000256" key="2">
    <source>
        <dbReference type="ARBA" id="ARBA00022964"/>
    </source>
</evidence>
<evidence type="ECO:0000256" key="5">
    <source>
        <dbReference type="ARBA" id="ARBA00035013"/>
    </source>
</evidence>
<dbReference type="Proteomes" id="UP000257451">
    <property type="component" value="Unassembled WGS sequence"/>
</dbReference>
<organism evidence="9 10">
    <name type="scientific">Mycobacterium marinum</name>
    <dbReference type="NCBI Taxonomy" id="1781"/>
    <lineage>
        <taxon>Bacteria</taxon>
        <taxon>Bacillati</taxon>
        <taxon>Actinomycetota</taxon>
        <taxon>Actinomycetes</taxon>
        <taxon>Mycobacteriales</taxon>
        <taxon>Mycobacteriaceae</taxon>
        <taxon>Mycobacterium</taxon>
        <taxon>Mycobacterium ulcerans group</taxon>
    </lineage>
</organism>
<evidence type="ECO:0000256" key="3">
    <source>
        <dbReference type="ARBA" id="ARBA00023002"/>
    </source>
</evidence>
<dbReference type="Pfam" id="PF07063">
    <property type="entry name" value="HGLS"/>
    <property type="match status" value="1"/>
</dbReference>
<dbReference type="Gene3D" id="3.10.180.80">
    <property type="entry name" value="Uncharacterised protein PF07063, DUF1338"/>
    <property type="match status" value="1"/>
</dbReference>
<keyword evidence="2" id="KW-0223">Dioxygenase</keyword>
<keyword evidence="4" id="KW-0408">Iron</keyword>
<accession>A0A3E2MMS9</accession>
<evidence type="ECO:0000256" key="7">
    <source>
        <dbReference type="ARBA" id="ARBA00035034"/>
    </source>
</evidence>
<keyword evidence="3" id="KW-0560">Oxidoreductase</keyword>
<evidence type="ECO:0000256" key="4">
    <source>
        <dbReference type="ARBA" id="ARBA00023004"/>
    </source>
</evidence>
<protein>
    <recommendedName>
        <fullName evidence="7">2-oxoadipate dioxygenase/decarboxylase</fullName>
        <ecNumber evidence="6">1.13.11.93</ecNumber>
    </recommendedName>
    <alternativeName>
        <fullName evidence="8">2-hydroxyglutarate synthase</fullName>
    </alternativeName>
</protein>
<reference evidence="9 10" key="1">
    <citation type="journal article" date="2018" name="Sci. Rep.">
        <title>Extensive genomic diversity among Mycobacterium marinum strains revealed by whole genome sequencing.</title>
        <authorList>
            <person name="Das S."/>
            <person name="Pettersson B.M."/>
            <person name="Behra P.R."/>
            <person name="Mallick A."/>
            <person name="Cheramie M."/>
            <person name="Ramesh M."/>
            <person name="Shirreff L."/>
            <person name="DuCote T."/>
            <person name="Dasgupta S."/>
            <person name="Ennis D.G."/>
            <person name="Kirsebom L.A."/>
        </authorList>
    </citation>
    <scope>NUCLEOTIDE SEQUENCE [LARGE SCALE GENOMIC DNA]</scope>
    <source>
        <strain evidence="9 10">Davis1</strain>
    </source>
</reference>